<dbReference type="InterPro" id="IPR001610">
    <property type="entry name" value="PAC"/>
</dbReference>
<dbReference type="InterPro" id="IPR007487">
    <property type="entry name" value="ABC_transpt-TYRBP-like"/>
</dbReference>
<evidence type="ECO:0000313" key="7">
    <source>
        <dbReference type="Proteomes" id="UP000077134"/>
    </source>
</evidence>
<dbReference type="SUPFAM" id="SSF141868">
    <property type="entry name" value="EAL domain-like"/>
    <property type="match status" value="1"/>
</dbReference>
<dbReference type="PANTHER" id="PTHR44757:SF2">
    <property type="entry name" value="BIOFILM ARCHITECTURE MAINTENANCE PROTEIN MBAA"/>
    <property type="match status" value="1"/>
</dbReference>
<feature type="transmembrane region" description="Helical" evidence="2">
    <location>
        <begin position="352"/>
        <end position="375"/>
    </location>
</feature>
<dbReference type="AlphaFoldDB" id="A0A167B8H2"/>
<feature type="domain" description="EAL" evidence="4">
    <location>
        <begin position="850"/>
        <end position="1104"/>
    </location>
</feature>
<evidence type="ECO:0000259" key="5">
    <source>
        <dbReference type="PROSITE" id="PS50887"/>
    </source>
</evidence>
<dbReference type="SMART" id="SM00267">
    <property type="entry name" value="GGDEF"/>
    <property type="match status" value="1"/>
</dbReference>
<dbReference type="Gene3D" id="3.20.20.450">
    <property type="entry name" value="EAL domain"/>
    <property type="match status" value="1"/>
</dbReference>
<dbReference type="InterPro" id="IPR029787">
    <property type="entry name" value="Nucleotide_cyclase"/>
</dbReference>
<dbReference type="Pfam" id="PF08447">
    <property type="entry name" value="PAS_3"/>
    <property type="match status" value="2"/>
</dbReference>
<dbReference type="SUPFAM" id="SSF55073">
    <property type="entry name" value="Nucleotide cyclase"/>
    <property type="match status" value="1"/>
</dbReference>
<dbReference type="Pfam" id="PF00563">
    <property type="entry name" value="EAL"/>
    <property type="match status" value="1"/>
</dbReference>
<reference evidence="6 7" key="1">
    <citation type="submission" date="2016-02" db="EMBL/GenBank/DDBJ databases">
        <title>Paenibacillus sp. LPB0068, isolated from Crassostrea gigas.</title>
        <authorList>
            <person name="Shin S.-K."/>
            <person name="Yi H."/>
        </authorList>
    </citation>
    <scope>NUCLEOTIDE SEQUENCE [LARGE SCALE GENOMIC DNA]</scope>
    <source>
        <strain evidence="6 7">LPB0068</strain>
    </source>
</reference>
<dbReference type="STRING" id="1763538.LPB68_13215"/>
<dbReference type="CDD" id="cd00130">
    <property type="entry name" value="PAS"/>
    <property type="match status" value="2"/>
</dbReference>
<dbReference type="SMART" id="SM00052">
    <property type="entry name" value="EAL"/>
    <property type="match status" value="1"/>
</dbReference>
<gene>
    <name evidence="6" type="ORF">PNBC_17675</name>
</gene>
<dbReference type="InterPro" id="IPR043128">
    <property type="entry name" value="Rev_trsase/Diguanyl_cyclase"/>
</dbReference>
<dbReference type="InterPro" id="IPR013655">
    <property type="entry name" value="PAS_fold_3"/>
</dbReference>
<dbReference type="NCBIfam" id="TIGR00254">
    <property type="entry name" value="GGDEF"/>
    <property type="match status" value="1"/>
</dbReference>
<evidence type="ECO:0000256" key="1">
    <source>
        <dbReference type="SAM" id="Coils"/>
    </source>
</evidence>
<dbReference type="NCBIfam" id="TIGR00229">
    <property type="entry name" value="sensory_box"/>
    <property type="match status" value="2"/>
</dbReference>
<dbReference type="InterPro" id="IPR000160">
    <property type="entry name" value="GGDEF_dom"/>
</dbReference>
<feature type="domain" description="PAC" evidence="3">
    <location>
        <begin position="626"/>
        <end position="678"/>
    </location>
</feature>
<evidence type="ECO:0000259" key="3">
    <source>
        <dbReference type="PROSITE" id="PS50113"/>
    </source>
</evidence>
<dbReference type="CDD" id="cd01948">
    <property type="entry name" value="EAL"/>
    <property type="match status" value="1"/>
</dbReference>
<dbReference type="SMART" id="SM00086">
    <property type="entry name" value="PAC"/>
    <property type="match status" value="2"/>
</dbReference>
<dbReference type="Pfam" id="PF04392">
    <property type="entry name" value="ABC_sub_bind"/>
    <property type="match status" value="1"/>
</dbReference>
<evidence type="ECO:0000256" key="2">
    <source>
        <dbReference type="SAM" id="Phobius"/>
    </source>
</evidence>
<dbReference type="EMBL" id="LSFN01000036">
    <property type="protein sequence ID" value="OAB71834.1"/>
    <property type="molecule type" value="Genomic_DNA"/>
</dbReference>
<dbReference type="PANTHER" id="PTHR44757">
    <property type="entry name" value="DIGUANYLATE CYCLASE DGCP"/>
    <property type="match status" value="1"/>
</dbReference>
<feature type="domain" description="PAC" evidence="3">
    <location>
        <begin position="464"/>
        <end position="516"/>
    </location>
</feature>
<dbReference type="Proteomes" id="UP000077134">
    <property type="component" value="Unassembled WGS sequence"/>
</dbReference>
<dbReference type="InterPro" id="IPR035919">
    <property type="entry name" value="EAL_sf"/>
</dbReference>
<dbReference type="SMART" id="SM00091">
    <property type="entry name" value="PAS"/>
    <property type="match status" value="2"/>
</dbReference>
<accession>A0A167B8H2</accession>
<dbReference type="InterPro" id="IPR000700">
    <property type="entry name" value="PAS-assoc_C"/>
</dbReference>
<dbReference type="Gene3D" id="3.40.50.2300">
    <property type="match status" value="2"/>
</dbReference>
<dbReference type="SUPFAM" id="SSF55785">
    <property type="entry name" value="PYP-like sensor domain (PAS domain)"/>
    <property type="match status" value="2"/>
</dbReference>
<keyword evidence="7" id="KW-1185">Reference proteome</keyword>
<comment type="caution">
    <text evidence="6">The sequence shown here is derived from an EMBL/GenBank/DDBJ whole genome shotgun (WGS) entry which is preliminary data.</text>
</comment>
<dbReference type="KEGG" id="pcx:LPB68_13215"/>
<keyword evidence="2" id="KW-0812">Transmembrane</keyword>
<proteinExistence type="predicted"/>
<dbReference type="InterPro" id="IPR052155">
    <property type="entry name" value="Biofilm_reg_signaling"/>
</dbReference>
<dbReference type="CDD" id="cd01949">
    <property type="entry name" value="GGDEF"/>
    <property type="match status" value="1"/>
</dbReference>
<dbReference type="Gene3D" id="3.30.70.270">
    <property type="match status" value="1"/>
</dbReference>
<dbReference type="InterPro" id="IPR000014">
    <property type="entry name" value="PAS"/>
</dbReference>
<keyword evidence="2" id="KW-0472">Membrane</keyword>
<dbReference type="InterPro" id="IPR035965">
    <property type="entry name" value="PAS-like_dom_sf"/>
</dbReference>
<feature type="coiled-coil region" evidence="1">
    <location>
        <begin position="507"/>
        <end position="545"/>
    </location>
</feature>
<dbReference type="PROSITE" id="PS50887">
    <property type="entry name" value="GGDEF"/>
    <property type="match status" value="1"/>
</dbReference>
<keyword evidence="2" id="KW-1133">Transmembrane helix</keyword>
<dbReference type="Pfam" id="PF00990">
    <property type="entry name" value="GGDEF"/>
    <property type="match status" value="1"/>
</dbReference>
<protein>
    <recommendedName>
        <fullName evidence="8">Diguanylate cyclase</fullName>
    </recommendedName>
</protein>
<evidence type="ECO:0008006" key="8">
    <source>
        <dbReference type="Google" id="ProtNLM"/>
    </source>
</evidence>
<keyword evidence="1" id="KW-0175">Coiled coil</keyword>
<evidence type="ECO:0000259" key="4">
    <source>
        <dbReference type="PROSITE" id="PS50883"/>
    </source>
</evidence>
<dbReference type="Gene3D" id="3.30.450.20">
    <property type="entry name" value="PAS domain"/>
    <property type="match status" value="2"/>
</dbReference>
<sequence length="1107" mass="126589">MARLKCIGIKIFIVLFLLISIAPYTTVSATNREEIPRKNILIINSYHKGYAWTDDVTNAISDTMKTSELTTVLYTEYMDWKRDPSESTHEHFYERIKDKYNGVSIDMIIANDDVALDFAIRHREELLDDAPIVFSGVNQTGVDEIIQNRDNITGIIEAIDPTGTINMALEIDPSIKNVFVLFDNSESGISTGRLVLDKLYNMGIPISVYPLNNLSYNQLMNKVDKLDSDSILLVTTYYSDATGTTMEYEQFYGELSANSAVPMYSIYDYTLNHGAIGGDMLSGYLLGKSTADLAIQILQGDNPNEIPFITENTSRNVVDYEQLQRFNIPLSKLPDGSEVINKPFSFYEEYKVLVISTISVFVVLVLLIGSLIFYIKQVKKVKKKLIESNERFALAANGSDAVIWDVDMATDEYYFPDIWYEILGYEKGELNEARGGWMRIIHPDDILGEVMQRKEHLEGSSQYYYNEYRMLNKSGNYTWFQARGKVMRDRNGVNTRFAGSMTDITDRKEVELELQKSYEELEATYEELTALQDELTQQYDKLVENQGILSRSEERYRLITEATNDGICDIDYLTNEYFYSQRWRELLMEEGRISESLMVTDRIHPDDLRMYLKSLEEHKLCKSEFYQCEIRMMQANGVYKWFLVRGRVLFDANGEIYRMAGSITDIELLKQSQRKLHELAYHDALTELPNRVSLKNEFGRFVEQGVDIKAAVLFMDIDHFKNINDSMGHTYGDQLLVKVSERLNSLSDGNQAFFRFGGDEFVILLTHIEGDDEVITFTEILIQSIKEPFVLSESQVHISASIGIAKYPEDGLNIEDLLMNADVAMYKAKSNHLGEYVFYNQKMQDSFNERMVIESHLRDAITNQEFSLQYQPQVNLHNGETYGFEALIRWNNPELGFVSPLTFIKVAEDCQLIIPIGEWALRTACVFIKNIHDQGYEGYRVSVNISVVQLMQDAFTSMVLTVLEETGLSPEYLELEITESIIMESLERNISKLQLLREKGIAIALDDFGTGYSSLSYLRQLPITTLKIDKSFIDSFLGRNGDISITSSIISVGHDMGLEVVAEGVELEEQLSLLKELKCDKVQGYFISKPIPSNEVVNWIESQVMGD</sequence>
<organism evidence="6 7">
    <name type="scientific">Paenibacillus crassostreae</name>
    <dbReference type="NCBI Taxonomy" id="1763538"/>
    <lineage>
        <taxon>Bacteria</taxon>
        <taxon>Bacillati</taxon>
        <taxon>Bacillota</taxon>
        <taxon>Bacilli</taxon>
        <taxon>Bacillales</taxon>
        <taxon>Paenibacillaceae</taxon>
        <taxon>Paenibacillus</taxon>
    </lineage>
</organism>
<evidence type="ECO:0000313" key="6">
    <source>
        <dbReference type="EMBL" id="OAB71834.1"/>
    </source>
</evidence>
<name>A0A167B8H2_9BACL</name>
<dbReference type="PROSITE" id="PS50113">
    <property type="entry name" value="PAC"/>
    <property type="match status" value="2"/>
</dbReference>
<feature type="domain" description="GGDEF" evidence="5">
    <location>
        <begin position="708"/>
        <end position="841"/>
    </location>
</feature>
<dbReference type="InterPro" id="IPR001633">
    <property type="entry name" value="EAL_dom"/>
</dbReference>
<dbReference type="RefSeq" id="WP_068660457.1">
    <property type="nucleotide sequence ID" value="NZ_CP017770.1"/>
</dbReference>
<dbReference type="PROSITE" id="PS50883">
    <property type="entry name" value="EAL"/>
    <property type="match status" value="1"/>
</dbReference>